<proteinExistence type="predicted"/>
<reference evidence="1" key="1">
    <citation type="submission" date="2022-04" db="EMBL/GenBank/DDBJ databases">
        <title>Genome of the entomopathogenic fungus Entomophthora muscae.</title>
        <authorList>
            <person name="Elya C."/>
            <person name="Lovett B.R."/>
            <person name="Lee E."/>
            <person name="Macias A.M."/>
            <person name="Hajek A.E."/>
            <person name="De Bivort B.L."/>
            <person name="Kasson M.T."/>
            <person name="De Fine Licht H.H."/>
            <person name="Stajich J.E."/>
        </authorList>
    </citation>
    <scope>NUCLEOTIDE SEQUENCE</scope>
    <source>
        <strain evidence="1">Berkeley</strain>
    </source>
</reference>
<accession>A0ACC2S9L4</accession>
<evidence type="ECO:0000313" key="1">
    <source>
        <dbReference type="EMBL" id="KAJ9058988.1"/>
    </source>
</evidence>
<gene>
    <name evidence="1" type="ORF">DSO57_1006761</name>
</gene>
<organism evidence="1 2">
    <name type="scientific">Entomophthora muscae</name>
    <dbReference type="NCBI Taxonomy" id="34485"/>
    <lineage>
        <taxon>Eukaryota</taxon>
        <taxon>Fungi</taxon>
        <taxon>Fungi incertae sedis</taxon>
        <taxon>Zoopagomycota</taxon>
        <taxon>Entomophthoromycotina</taxon>
        <taxon>Entomophthoromycetes</taxon>
        <taxon>Entomophthorales</taxon>
        <taxon>Entomophthoraceae</taxon>
        <taxon>Entomophthora</taxon>
    </lineage>
</organism>
<evidence type="ECO:0000313" key="2">
    <source>
        <dbReference type="Proteomes" id="UP001165960"/>
    </source>
</evidence>
<comment type="caution">
    <text evidence="1">The sequence shown here is derived from an EMBL/GenBank/DDBJ whole genome shotgun (WGS) entry which is preliminary data.</text>
</comment>
<dbReference type="Proteomes" id="UP001165960">
    <property type="component" value="Unassembled WGS sequence"/>
</dbReference>
<dbReference type="EMBL" id="QTSX02005699">
    <property type="protein sequence ID" value="KAJ9058988.1"/>
    <property type="molecule type" value="Genomic_DNA"/>
</dbReference>
<protein>
    <submittedName>
        <fullName evidence="1">Uncharacterized protein</fullName>
    </submittedName>
</protein>
<name>A0ACC2S9L4_9FUNG</name>
<sequence>MHKDTGGGKKKSLGKHGAAKAPYVKPGLEAVFPDAWDNNQASVDQSKGEFPINDNKIIAADVAVGPGSETDNPNWL</sequence>
<keyword evidence="2" id="KW-1185">Reference proteome</keyword>